<proteinExistence type="predicted"/>
<keyword evidence="2" id="KW-1133">Transmembrane helix</keyword>
<evidence type="ECO:0000256" key="2">
    <source>
        <dbReference type="SAM" id="Phobius"/>
    </source>
</evidence>
<dbReference type="EMBL" id="CP018171">
    <property type="protein sequence ID" value="APH72040.1"/>
    <property type="molecule type" value="Genomic_DNA"/>
</dbReference>
<dbReference type="NCBIfam" id="TIGR02281">
    <property type="entry name" value="clan_AA_DTGA"/>
    <property type="match status" value="1"/>
</dbReference>
<keyword evidence="2" id="KW-0812">Transmembrane</keyword>
<dbReference type="PROSITE" id="PS50175">
    <property type="entry name" value="ASP_PROT_RETROV"/>
    <property type="match status" value="1"/>
</dbReference>
<dbReference type="InterPro" id="IPR011969">
    <property type="entry name" value="Clan_AA_Asp_peptidase_C"/>
</dbReference>
<evidence type="ECO:0000256" key="1">
    <source>
        <dbReference type="ARBA" id="ARBA00022801"/>
    </source>
</evidence>
<dbReference type="KEGG" id="meso:BSQ44_12215"/>
<dbReference type="Pfam" id="PF13975">
    <property type="entry name" value="gag-asp_proteas"/>
    <property type="match status" value="1"/>
</dbReference>
<dbReference type="InterPro" id="IPR021109">
    <property type="entry name" value="Peptidase_aspartic_dom_sf"/>
</dbReference>
<feature type="transmembrane region" description="Helical" evidence="2">
    <location>
        <begin position="35"/>
        <end position="55"/>
    </location>
</feature>
<gene>
    <name evidence="4" type="ORF">BSQ44_12215</name>
</gene>
<dbReference type="SUPFAM" id="SSF50630">
    <property type="entry name" value="Acid proteases"/>
    <property type="match status" value="1"/>
</dbReference>
<dbReference type="InterPro" id="IPR001969">
    <property type="entry name" value="Aspartic_peptidase_AS"/>
</dbReference>
<evidence type="ECO:0000313" key="4">
    <source>
        <dbReference type="EMBL" id="APH72040.1"/>
    </source>
</evidence>
<feature type="domain" description="Peptidase A2" evidence="3">
    <location>
        <begin position="137"/>
        <end position="217"/>
    </location>
</feature>
<protein>
    <submittedName>
        <fullName evidence="4">Aspartic protease</fullName>
    </submittedName>
</protein>
<organism evidence="4 5">
    <name type="scientific">Aquibium oceanicum</name>
    <dbReference type="NCBI Taxonomy" id="1670800"/>
    <lineage>
        <taxon>Bacteria</taxon>
        <taxon>Pseudomonadati</taxon>
        <taxon>Pseudomonadota</taxon>
        <taxon>Alphaproteobacteria</taxon>
        <taxon>Hyphomicrobiales</taxon>
        <taxon>Phyllobacteriaceae</taxon>
        <taxon>Aquibium</taxon>
    </lineage>
</organism>
<dbReference type="PROSITE" id="PS00141">
    <property type="entry name" value="ASP_PROTEASE"/>
    <property type="match status" value="1"/>
</dbReference>
<dbReference type="Proteomes" id="UP000182840">
    <property type="component" value="Chromosome"/>
</dbReference>
<evidence type="ECO:0000313" key="5">
    <source>
        <dbReference type="Proteomes" id="UP000182840"/>
    </source>
</evidence>
<dbReference type="GO" id="GO:0006508">
    <property type="term" value="P:proteolysis"/>
    <property type="evidence" value="ECO:0007669"/>
    <property type="project" value="UniProtKB-KW"/>
</dbReference>
<dbReference type="Gene3D" id="2.40.70.10">
    <property type="entry name" value="Acid Proteases"/>
    <property type="match status" value="1"/>
</dbReference>
<keyword evidence="2" id="KW-0472">Membrane</keyword>
<dbReference type="CDD" id="cd05483">
    <property type="entry name" value="retropepsin_like_bacteria"/>
    <property type="match status" value="1"/>
</dbReference>
<keyword evidence="1" id="KW-0378">Hydrolase</keyword>
<dbReference type="AlphaFoldDB" id="A0A1L3SRP7"/>
<dbReference type="InterPro" id="IPR001995">
    <property type="entry name" value="Peptidase_A2_cat"/>
</dbReference>
<dbReference type="OrthoDB" id="7595324at2"/>
<sequence>MMPIFWIVMSLLAGGLVLLIATNDAGSVFGMESGAFAGVLYLGVIALVIGSGLVGRHRTSMGNTLKTVAAWLVILLVLVGGYQYRYELQDVASRITAGFVPGSPMSVTSGDGEATVRLDKLSHGHFGARAQVDGVTVDFLVDTGATTTVLSAADAGRVGIDVDALNFAIPVSTANGIARAARATVDELSVGSISRSRLPVLVAAPGTLSQSLLGMNFIGTLSGFDVRGDVLILRD</sequence>
<keyword evidence="5" id="KW-1185">Reference proteome</keyword>
<dbReference type="InterPro" id="IPR034122">
    <property type="entry name" value="Retropepsin-like_bacterial"/>
</dbReference>
<dbReference type="STRING" id="1670800.BSQ44_12215"/>
<reference evidence="5" key="1">
    <citation type="submission" date="2016-11" db="EMBL/GenBank/DDBJ databases">
        <title>Mesorhizobium oceanicum sp. nov., isolated from deep seawater in South China Sea.</title>
        <authorList>
            <person name="Fu G.-Y."/>
        </authorList>
    </citation>
    <scope>NUCLEOTIDE SEQUENCE [LARGE SCALE GENOMIC DNA]</scope>
    <source>
        <strain evidence="5">B7</strain>
    </source>
</reference>
<dbReference type="RefSeq" id="WP_072604482.1">
    <property type="nucleotide sequence ID" value="NZ_CP018171.1"/>
</dbReference>
<keyword evidence="4" id="KW-0645">Protease</keyword>
<name>A0A1L3SRP7_9HYPH</name>
<feature type="transmembrane region" description="Helical" evidence="2">
    <location>
        <begin position="67"/>
        <end position="84"/>
    </location>
</feature>
<evidence type="ECO:0000259" key="3">
    <source>
        <dbReference type="PROSITE" id="PS50175"/>
    </source>
</evidence>
<accession>A0A1L3SRP7</accession>
<dbReference type="GO" id="GO:0004190">
    <property type="term" value="F:aspartic-type endopeptidase activity"/>
    <property type="evidence" value="ECO:0007669"/>
    <property type="project" value="InterPro"/>
</dbReference>